<dbReference type="InterPro" id="IPR052840">
    <property type="entry name" value="U7_snRNA_Sm-like"/>
</dbReference>
<gene>
    <name evidence="2" type="ORF">NMOB1V02_LOCUS4941</name>
</gene>
<dbReference type="GO" id="GO:0071209">
    <property type="term" value="F:U7 snRNA binding"/>
    <property type="evidence" value="ECO:0007669"/>
    <property type="project" value="TreeGrafter"/>
</dbReference>
<evidence type="ECO:0000313" key="3">
    <source>
        <dbReference type="Proteomes" id="UP000678499"/>
    </source>
</evidence>
<dbReference type="InterPro" id="IPR001163">
    <property type="entry name" value="Sm_dom_euk/arc"/>
</dbReference>
<evidence type="ECO:0000259" key="1">
    <source>
        <dbReference type="PROSITE" id="PS52002"/>
    </source>
</evidence>
<reference evidence="2" key="1">
    <citation type="submission" date="2020-11" db="EMBL/GenBank/DDBJ databases">
        <authorList>
            <person name="Tran Van P."/>
        </authorList>
    </citation>
    <scope>NUCLEOTIDE SEQUENCE</scope>
</reference>
<accession>A0A7R9GDV3</accession>
<dbReference type="GO" id="GO:0006398">
    <property type="term" value="P:mRNA 3'-end processing by stem-loop binding and cleavage"/>
    <property type="evidence" value="ECO:0007669"/>
    <property type="project" value="TreeGrafter"/>
</dbReference>
<dbReference type="PANTHER" id="PTHR21196">
    <property type="entry name" value="U7 SNRNA-ASSOCIATED SM-LIKE PROTEIN LSM10"/>
    <property type="match status" value="1"/>
</dbReference>
<dbReference type="CDD" id="cd01733">
    <property type="entry name" value="LSm10"/>
    <property type="match status" value="1"/>
</dbReference>
<dbReference type="PROSITE" id="PS52002">
    <property type="entry name" value="SM"/>
    <property type="match status" value="1"/>
</dbReference>
<dbReference type="Proteomes" id="UP000678499">
    <property type="component" value="Unassembled WGS sequence"/>
</dbReference>
<dbReference type="SMART" id="SM00651">
    <property type="entry name" value="Sm"/>
    <property type="match status" value="1"/>
</dbReference>
<feature type="domain" description="Sm" evidence="1">
    <location>
        <begin position="12"/>
        <end position="84"/>
    </location>
</feature>
<sequence>MTSLAINALNNTLSAYLHSIVGKSVSVELRNESSVSGRLSGVDGFMNLDLTNAVYVTPNGTTQNFEDFQVRGRQVRFVQLPPCANPEDDLKKYFDEQNRKRLLSKVASLQSSGNSRLLKETRLMRDELKREFSKKN</sequence>
<dbReference type="SUPFAM" id="SSF50182">
    <property type="entry name" value="Sm-like ribonucleoproteins"/>
    <property type="match status" value="1"/>
</dbReference>
<dbReference type="OrthoDB" id="6337293at2759"/>
<dbReference type="GO" id="GO:0016604">
    <property type="term" value="C:nuclear body"/>
    <property type="evidence" value="ECO:0007669"/>
    <property type="project" value="TreeGrafter"/>
</dbReference>
<dbReference type="InterPro" id="IPR010920">
    <property type="entry name" value="LSM_dom_sf"/>
</dbReference>
<dbReference type="Pfam" id="PF01423">
    <property type="entry name" value="LSM"/>
    <property type="match status" value="1"/>
</dbReference>
<dbReference type="GO" id="GO:0071208">
    <property type="term" value="F:histone pre-mRNA DCP binding"/>
    <property type="evidence" value="ECO:0007669"/>
    <property type="project" value="TreeGrafter"/>
</dbReference>
<dbReference type="PANTHER" id="PTHR21196:SF1">
    <property type="entry name" value="U7 SNRNA-ASSOCIATED SM-LIKE PROTEIN LSM10"/>
    <property type="match status" value="1"/>
</dbReference>
<dbReference type="InterPro" id="IPR047575">
    <property type="entry name" value="Sm"/>
</dbReference>
<name>A0A7R9GDV3_9CRUS</name>
<protein>
    <recommendedName>
        <fullName evidence="1">Sm domain-containing protein</fullName>
    </recommendedName>
</protein>
<dbReference type="EMBL" id="OA882867">
    <property type="protein sequence ID" value="CAD7277205.1"/>
    <property type="molecule type" value="Genomic_DNA"/>
</dbReference>
<dbReference type="Gene3D" id="2.30.30.100">
    <property type="match status" value="1"/>
</dbReference>
<organism evidence="2">
    <name type="scientific">Notodromas monacha</name>
    <dbReference type="NCBI Taxonomy" id="399045"/>
    <lineage>
        <taxon>Eukaryota</taxon>
        <taxon>Metazoa</taxon>
        <taxon>Ecdysozoa</taxon>
        <taxon>Arthropoda</taxon>
        <taxon>Crustacea</taxon>
        <taxon>Oligostraca</taxon>
        <taxon>Ostracoda</taxon>
        <taxon>Podocopa</taxon>
        <taxon>Podocopida</taxon>
        <taxon>Cypridocopina</taxon>
        <taxon>Cypridoidea</taxon>
        <taxon>Cyprididae</taxon>
        <taxon>Notodromas</taxon>
    </lineage>
</organism>
<proteinExistence type="predicted"/>
<dbReference type="GO" id="GO:0071254">
    <property type="term" value="C:cytoplasmic U snRNP body"/>
    <property type="evidence" value="ECO:0007669"/>
    <property type="project" value="TreeGrafter"/>
</dbReference>
<dbReference type="AlphaFoldDB" id="A0A7R9GDV3"/>
<keyword evidence="3" id="KW-1185">Reference proteome</keyword>
<dbReference type="EMBL" id="CAJPEX010000830">
    <property type="protein sequence ID" value="CAG0917357.1"/>
    <property type="molecule type" value="Genomic_DNA"/>
</dbReference>
<evidence type="ECO:0000313" key="2">
    <source>
        <dbReference type="EMBL" id="CAD7277205.1"/>
    </source>
</evidence>